<protein>
    <submittedName>
        <fullName evidence="1">Uncharacterized protein</fullName>
    </submittedName>
</protein>
<gene>
    <name evidence="1" type="ORF">BDR25DRAFT_370514</name>
</gene>
<organism evidence="1 2">
    <name type="scientific">Lindgomyces ingoldianus</name>
    <dbReference type="NCBI Taxonomy" id="673940"/>
    <lineage>
        <taxon>Eukaryota</taxon>
        <taxon>Fungi</taxon>
        <taxon>Dikarya</taxon>
        <taxon>Ascomycota</taxon>
        <taxon>Pezizomycotina</taxon>
        <taxon>Dothideomycetes</taxon>
        <taxon>Pleosporomycetidae</taxon>
        <taxon>Pleosporales</taxon>
        <taxon>Lindgomycetaceae</taxon>
        <taxon>Lindgomyces</taxon>
    </lineage>
</organism>
<comment type="caution">
    <text evidence="1">The sequence shown here is derived from an EMBL/GenBank/DDBJ whole genome shotgun (WGS) entry which is preliminary data.</text>
</comment>
<evidence type="ECO:0000313" key="1">
    <source>
        <dbReference type="EMBL" id="KAF2469864.1"/>
    </source>
</evidence>
<reference evidence="1" key="1">
    <citation type="journal article" date="2020" name="Stud. Mycol.">
        <title>101 Dothideomycetes genomes: a test case for predicting lifestyles and emergence of pathogens.</title>
        <authorList>
            <person name="Haridas S."/>
            <person name="Albert R."/>
            <person name="Binder M."/>
            <person name="Bloem J."/>
            <person name="Labutti K."/>
            <person name="Salamov A."/>
            <person name="Andreopoulos B."/>
            <person name="Baker S."/>
            <person name="Barry K."/>
            <person name="Bills G."/>
            <person name="Bluhm B."/>
            <person name="Cannon C."/>
            <person name="Castanera R."/>
            <person name="Culley D."/>
            <person name="Daum C."/>
            <person name="Ezra D."/>
            <person name="Gonzalez J."/>
            <person name="Henrissat B."/>
            <person name="Kuo A."/>
            <person name="Liang C."/>
            <person name="Lipzen A."/>
            <person name="Lutzoni F."/>
            <person name="Magnuson J."/>
            <person name="Mondo S."/>
            <person name="Nolan M."/>
            <person name="Ohm R."/>
            <person name="Pangilinan J."/>
            <person name="Park H.-J."/>
            <person name="Ramirez L."/>
            <person name="Alfaro M."/>
            <person name="Sun H."/>
            <person name="Tritt A."/>
            <person name="Yoshinaga Y."/>
            <person name="Zwiers L.-H."/>
            <person name="Turgeon B."/>
            <person name="Goodwin S."/>
            <person name="Spatafora J."/>
            <person name="Crous P."/>
            <person name="Grigoriev I."/>
        </authorList>
    </citation>
    <scope>NUCLEOTIDE SEQUENCE</scope>
    <source>
        <strain evidence="1">ATCC 200398</strain>
    </source>
</reference>
<dbReference type="Proteomes" id="UP000799755">
    <property type="component" value="Unassembled WGS sequence"/>
</dbReference>
<keyword evidence="2" id="KW-1185">Reference proteome</keyword>
<dbReference type="EMBL" id="MU003510">
    <property type="protein sequence ID" value="KAF2469864.1"/>
    <property type="molecule type" value="Genomic_DNA"/>
</dbReference>
<sequence>GDLADLVSRAAAAEQARIARLPTFEQDDCGDGRNFPDIPYADEELVARSLAMPEEETYPRPRFRENPGDYMTLGLRKLGMEEWLIVDETYREFYNAKKYLLETKQAEVIKVLPEAEDACKELMQEVVGFWLDKYPKYYDVVKRAGVRKIRNKVVKEELRLDPPYDVHLLEMCARLAMEDFNILRKSEFSGMHYLIASATAFPAGWRLSCRIGKSIFNLHGPINEWKSKLLQPVEHYFSRLTSKTCLECSTFFIQTDPDSRPLEELLFIQAGKDFFPGNIWNLHPQDIIIRRERQIFRQLPKSNTVALTVKTSVQSLTDLPKEGRKNLVRRLSRGRRGLRRLRGESFGVGRLLGFVRGSGWLCWRMWT</sequence>
<evidence type="ECO:0000313" key="2">
    <source>
        <dbReference type="Proteomes" id="UP000799755"/>
    </source>
</evidence>
<name>A0ACB6QS67_9PLEO</name>
<proteinExistence type="predicted"/>
<feature type="non-terminal residue" evidence="1">
    <location>
        <position position="1"/>
    </location>
</feature>
<accession>A0ACB6QS67</accession>